<evidence type="ECO:0000313" key="3">
    <source>
        <dbReference type="EMBL" id="SHE36984.1"/>
    </source>
</evidence>
<dbReference type="InterPro" id="IPR034116">
    <property type="entry name" value="AGE_dom"/>
</dbReference>
<dbReference type="CDD" id="cd00249">
    <property type="entry name" value="AGE"/>
    <property type="match status" value="1"/>
</dbReference>
<dbReference type="GO" id="GO:0005975">
    <property type="term" value="P:carbohydrate metabolic process"/>
    <property type="evidence" value="ECO:0007669"/>
    <property type="project" value="InterPro"/>
</dbReference>
<gene>
    <name evidence="3" type="ORF">SAMN02745223_00190</name>
</gene>
<comment type="similarity">
    <text evidence="1">Belongs to the N-acylglucosamine 2-epimerase family.</text>
</comment>
<protein>
    <submittedName>
        <fullName evidence="3">Mannose or cellobiose epimerase, N-acyl-D-glucosamine 2-epimerase family</fullName>
    </submittedName>
</protein>
<organism evidence="3 4">
    <name type="scientific">Devosia limi DSM 17137</name>
    <dbReference type="NCBI Taxonomy" id="1121477"/>
    <lineage>
        <taxon>Bacteria</taxon>
        <taxon>Pseudomonadati</taxon>
        <taxon>Pseudomonadota</taxon>
        <taxon>Alphaproteobacteria</taxon>
        <taxon>Hyphomicrobiales</taxon>
        <taxon>Devosiaceae</taxon>
        <taxon>Devosia</taxon>
    </lineage>
</organism>
<dbReference type="GO" id="GO:0016853">
    <property type="term" value="F:isomerase activity"/>
    <property type="evidence" value="ECO:0007669"/>
    <property type="project" value="UniProtKB-KW"/>
</dbReference>
<sequence length="420" mass="47960">MTDATLTLPATNSAPWTARPFHQQFLMRQANRLFDFFQRASINPAGGFYDLDDAGHPIETVNSIRQIHSTTRMVHCFAIGSLIGRPGSDEIVDHGMRYIWDKHRDTRHGGYIWSLDDHGPRDDTKQAYGHAFVLLAASSAKLAGHPLADAMLADITEVINKRFWDDKVGAVREEFANNWSSIGNYRGQNSNMHLTEALMAAYEATGDKAYLTKAERIAELIIGKHAASLDYRVAEHFDENWVLDKAYLGSEMFRPAGTTPGHWLEWSRLLVQLWVLGDKRLSWLTDSARQLFRQSIDLGWDKVHGGFFYTLDWDNKPVMREKLWWPVSEAIGAAAFLCAYDRDPYFQVWYRRLWDFAANHVIDYEQGGWRAELQEDLTPGSRLFTGKPDIYHALQASLIPLYPPIGSLTHAIIQTDHKKH</sequence>
<reference evidence="3 4" key="1">
    <citation type="submission" date="2016-11" db="EMBL/GenBank/DDBJ databases">
        <authorList>
            <person name="Jaros S."/>
            <person name="Januszkiewicz K."/>
            <person name="Wedrychowicz H."/>
        </authorList>
    </citation>
    <scope>NUCLEOTIDE SEQUENCE [LARGE SCALE GENOMIC DNA]</scope>
    <source>
        <strain evidence="3 4">DSM 17137</strain>
    </source>
</reference>
<proteinExistence type="inferred from homology"/>
<dbReference type="RefSeq" id="WP_082093956.1">
    <property type="nucleotide sequence ID" value="NZ_FQVC01000001.1"/>
</dbReference>
<accession>A0A1M4SXN3</accession>
<dbReference type="OrthoDB" id="9806359at2"/>
<dbReference type="InterPro" id="IPR010819">
    <property type="entry name" value="AGE/CE"/>
</dbReference>
<dbReference type="Proteomes" id="UP000184533">
    <property type="component" value="Unassembled WGS sequence"/>
</dbReference>
<dbReference type="AlphaFoldDB" id="A0A1M4SXN3"/>
<dbReference type="SUPFAM" id="SSF48208">
    <property type="entry name" value="Six-hairpin glycosidases"/>
    <property type="match status" value="1"/>
</dbReference>
<evidence type="ECO:0000256" key="1">
    <source>
        <dbReference type="ARBA" id="ARBA00008558"/>
    </source>
</evidence>
<dbReference type="InterPro" id="IPR012341">
    <property type="entry name" value="6hp_glycosidase-like_sf"/>
</dbReference>
<dbReference type="PANTHER" id="PTHR15108">
    <property type="entry name" value="N-ACYLGLUCOSAMINE-2-EPIMERASE"/>
    <property type="match status" value="1"/>
</dbReference>
<dbReference type="Pfam" id="PF07221">
    <property type="entry name" value="GlcNAc_2-epim"/>
    <property type="match status" value="1"/>
</dbReference>
<dbReference type="EMBL" id="FQVC01000001">
    <property type="protein sequence ID" value="SHE36984.1"/>
    <property type="molecule type" value="Genomic_DNA"/>
</dbReference>
<evidence type="ECO:0000256" key="2">
    <source>
        <dbReference type="ARBA" id="ARBA00023235"/>
    </source>
</evidence>
<name>A0A1M4SXN3_9HYPH</name>
<evidence type="ECO:0000313" key="4">
    <source>
        <dbReference type="Proteomes" id="UP000184533"/>
    </source>
</evidence>
<keyword evidence="2" id="KW-0413">Isomerase</keyword>
<dbReference type="InterPro" id="IPR008928">
    <property type="entry name" value="6-hairpin_glycosidase_sf"/>
</dbReference>
<dbReference type="Gene3D" id="1.50.10.10">
    <property type="match status" value="1"/>
</dbReference>